<keyword evidence="6" id="KW-0963">Cytoplasm</keyword>
<dbReference type="Pfam" id="PF00462">
    <property type="entry name" value="Glutaredoxin"/>
    <property type="match status" value="1"/>
</dbReference>
<evidence type="ECO:0000256" key="5">
    <source>
        <dbReference type="ARBA" id="ARBA00023284"/>
    </source>
</evidence>
<dbReference type="PANTHER" id="PTHR45694">
    <property type="entry name" value="GLUTAREDOXIN 2"/>
    <property type="match status" value="1"/>
</dbReference>
<accession>A0ABX7RCV5</accession>
<dbReference type="Gene3D" id="3.40.30.10">
    <property type="entry name" value="Glutaredoxin"/>
    <property type="match status" value="1"/>
</dbReference>
<dbReference type="SUPFAM" id="SSF52833">
    <property type="entry name" value="Thioredoxin-like"/>
    <property type="match status" value="1"/>
</dbReference>
<keyword evidence="4" id="KW-1015">Disulfide bond</keyword>
<evidence type="ECO:0000313" key="8">
    <source>
        <dbReference type="EMBL" id="QSX75313.1"/>
    </source>
</evidence>
<dbReference type="InterPro" id="IPR002109">
    <property type="entry name" value="Glutaredoxin"/>
</dbReference>
<protein>
    <recommendedName>
        <fullName evidence="6">Glutaredoxin</fullName>
    </recommendedName>
</protein>
<gene>
    <name evidence="8" type="primary">grxC</name>
    <name evidence="8" type="ORF">HIV01_001710</name>
</gene>
<evidence type="ECO:0000256" key="4">
    <source>
        <dbReference type="ARBA" id="ARBA00023157"/>
    </source>
</evidence>
<evidence type="ECO:0000313" key="9">
    <source>
        <dbReference type="Proteomes" id="UP000663400"/>
    </source>
</evidence>
<evidence type="ECO:0000256" key="3">
    <source>
        <dbReference type="ARBA" id="ARBA00022982"/>
    </source>
</evidence>
<reference evidence="8 9" key="1">
    <citation type="submission" date="2021-02" db="EMBL/GenBank/DDBJ databases">
        <title>Lysobacter arenosi sp. nov., isolated from soil of gangwondo yeongwol, south Korea.</title>
        <authorList>
            <person name="Kim K.R."/>
            <person name="Kim K.H."/>
            <person name="Jeon C.O."/>
        </authorList>
    </citation>
    <scope>NUCLEOTIDE SEQUENCE [LARGE SCALE GENOMIC DNA]</scope>
    <source>
        <strain evidence="8 9">R7</strain>
    </source>
</reference>
<evidence type="ECO:0000256" key="6">
    <source>
        <dbReference type="RuleBase" id="RU364065"/>
    </source>
</evidence>
<organism evidence="8 9">
    <name type="scientific">Lysobacter arenosi</name>
    <dbReference type="NCBI Taxonomy" id="2795387"/>
    <lineage>
        <taxon>Bacteria</taxon>
        <taxon>Pseudomonadati</taxon>
        <taxon>Pseudomonadota</taxon>
        <taxon>Gammaproteobacteria</taxon>
        <taxon>Lysobacterales</taxon>
        <taxon>Lysobacteraceae</taxon>
        <taxon>Lysobacter</taxon>
    </lineage>
</organism>
<evidence type="ECO:0000259" key="7">
    <source>
        <dbReference type="Pfam" id="PF00462"/>
    </source>
</evidence>
<dbReference type="PROSITE" id="PS51354">
    <property type="entry name" value="GLUTAREDOXIN_2"/>
    <property type="match status" value="1"/>
</dbReference>
<feature type="domain" description="Glutaredoxin" evidence="7">
    <location>
        <begin position="41"/>
        <end position="100"/>
    </location>
</feature>
<dbReference type="InterPro" id="IPR036249">
    <property type="entry name" value="Thioredoxin-like_sf"/>
</dbReference>
<dbReference type="EMBL" id="CP071517">
    <property type="protein sequence ID" value="QSX75313.1"/>
    <property type="molecule type" value="Genomic_DNA"/>
</dbReference>
<name>A0ABX7RCV5_9GAMM</name>
<sequence>MNPGQAHIRPQPHRRVHAGETVLSSTASAAPGTGSSSAPEITIYTTAICPYCIAAKNFLKSKNQTWTEVRIDLDPSQRELMLSRARRTSVPQIFIGDTHVGGYDDMIALHRAGGLEPLLAGAA</sequence>
<dbReference type="NCBIfam" id="TIGR02181">
    <property type="entry name" value="GRX_bact"/>
    <property type="match status" value="1"/>
</dbReference>
<dbReference type="Proteomes" id="UP000663400">
    <property type="component" value="Chromosome"/>
</dbReference>
<comment type="similarity">
    <text evidence="1 6">Belongs to the glutaredoxin family.</text>
</comment>
<keyword evidence="2 6" id="KW-0813">Transport</keyword>
<dbReference type="InterPro" id="IPR011900">
    <property type="entry name" value="GRX_bact"/>
</dbReference>
<comment type="function">
    <text evidence="6">Has a glutathione-disulfide oxidoreductase activity in the presence of NADPH and glutathione reductase. Reduces low molecular weight disulfides and proteins.</text>
</comment>
<dbReference type="InterPro" id="IPR011767">
    <property type="entry name" value="GLR_AS"/>
</dbReference>
<proteinExistence type="inferred from homology"/>
<keyword evidence="3 6" id="KW-0249">Electron transport</keyword>
<keyword evidence="5 6" id="KW-0676">Redox-active center</keyword>
<dbReference type="PROSITE" id="PS00195">
    <property type="entry name" value="GLUTAREDOXIN_1"/>
    <property type="match status" value="1"/>
</dbReference>
<dbReference type="PRINTS" id="PR00160">
    <property type="entry name" value="GLUTAREDOXIN"/>
</dbReference>
<dbReference type="CDD" id="cd03418">
    <property type="entry name" value="GRX_GRXb_1_3_like"/>
    <property type="match status" value="1"/>
</dbReference>
<evidence type="ECO:0000256" key="2">
    <source>
        <dbReference type="ARBA" id="ARBA00022448"/>
    </source>
</evidence>
<evidence type="ECO:0000256" key="1">
    <source>
        <dbReference type="ARBA" id="ARBA00007787"/>
    </source>
</evidence>
<dbReference type="PANTHER" id="PTHR45694:SF18">
    <property type="entry name" value="GLUTAREDOXIN-1-RELATED"/>
    <property type="match status" value="1"/>
</dbReference>
<dbReference type="InterPro" id="IPR014025">
    <property type="entry name" value="Glutaredoxin_subgr"/>
</dbReference>
<keyword evidence="9" id="KW-1185">Reference proteome</keyword>